<feature type="region of interest" description="Disordered" evidence="1">
    <location>
        <begin position="1"/>
        <end position="29"/>
    </location>
</feature>
<sequence length="64" mass="6629">MLTDLRIGGCGADKSTPRTTLGKSTQPTPVNSVSLVPLPQLVAAPILQLAIAPIGSSTLRDLFE</sequence>
<accession>A0A915KNF5</accession>
<dbReference type="AlphaFoldDB" id="A0A915KNF5"/>
<evidence type="ECO:0000313" key="3">
    <source>
        <dbReference type="WBParaSite" id="nRc.2.0.1.t39292-RA"/>
    </source>
</evidence>
<evidence type="ECO:0000256" key="1">
    <source>
        <dbReference type="SAM" id="MobiDB-lite"/>
    </source>
</evidence>
<dbReference type="WBParaSite" id="nRc.2.0.1.t39292-RA">
    <property type="protein sequence ID" value="nRc.2.0.1.t39292-RA"/>
    <property type="gene ID" value="nRc.2.0.1.g39292"/>
</dbReference>
<feature type="compositionally biased region" description="Polar residues" evidence="1">
    <location>
        <begin position="17"/>
        <end position="29"/>
    </location>
</feature>
<keyword evidence="2" id="KW-1185">Reference proteome</keyword>
<organism evidence="2 3">
    <name type="scientific">Romanomermis culicivorax</name>
    <name type="common">Nematode worm</name>
    <dbReference type="NCBI Taxonomy" id="13658"/>
    <lineage>
        <taxon>Eukaryota</taxon>
        <taxon>Metazoa</taxon>
        <taxon>Ecdysozoa</taxon>
        <taxon>Nematoda</taxon>
        <taxon>Enoplea</taxon>
        <taxon>Dorylaimia</taxon>
        <taxon>Mermithida</taxon>
        <taxon>Mermithoidea</taxon>
        <taxon>Mermithidae</taxon>
        <taxon>Romanomermis</taxon>
    </lineage>
</organism>
<reference evidence="3" key="1">
    <citation type="submission" date="2022-11" db="UniProtKB">
        <authorList>
            <consortium name="WormBaseParasite"/>
        </authorList>
    </citation>
    <scope>IDENTIFICATION</scope>
</reference>
<name>A0A915KNF5_ROMCU</name>
<evidence type="ECO:0000313" key="2">
    <source>
        <dbReference type="Proteomes" id="UP000887565"/>
    </source>
</evidence>
<dbReference type="Proteomes" id="UP000887565">
    <property type="component" value="Unplaced"/>
</dbReference>
<protein>
    <submittedName>
        <fullName evidence="3">Uncharacterized protein</fullName>
    </submittedName>
</protein>
<proteinExistence type="predicted"/>